<evidence type="ECO:0000256" key="3">
    <source>
        <dbReference type="ARBA" id="ARBA00022723"/>
    </source>
</evidence>
<dbReference type="InterPro" id="IPR045121">
    <property type="entry name" value="CoAse"/>
</dbReference>
<feature type="compositionally biased region" description="Low complexity" evidence="7">
    <location>
        <begin position="137"/>
        <end position="151"/>
    </location>
</feature>
<dbReference type="GO" id="GO:0015937">
    <property type="term" value="P:coenzyme A biosynthetic process"/>
    <property type="evidence" value="ECO:0007669"/>
    <property type="project" value="UniProtKB-ARBA"/>
</dbReference>
<dbReference type="Pfam" id="PF00293">
    <property type="entry name" value="NUDIX"/>
    <property type="match status" value="1"/>
</dbReference>
<dbReference type="InterPro" id="IPR015797">
    <property type="entry name" value="NUDIX_hydrolase-like_dom_sf"/>
</dbReference>
<accession>A0A9W6BB73</accession>
<feature type="region of interest" description="Disordered" evidence="7">
    <location>
        <begin position="544"/>
        <end position="634"/>
    </location>
</feature>
<keyword evidence="3" id="KW-0479">Metal-binding</keyword>
<dbReference type="PROSITE" id="PS51462">
    <property type="entry name" value="NUDIX"/>
    <property type="match status" value="1"/>
</dbReference>
<dbReference type="GO" id="GO:0010945">
    <property type="term" value="F:coenzyme A diphosphatase activity"/>
    <property type="evidence" value="ECO:0007669"/>
    <property type="project" value="InterPro"/>
</dbReference>
<feature type="domain" description="Nudix hydrolase" evidence="8">
    <location>
        <begin position="418"/>
        <end position="551"/>
    </location>
</feature>
<dbReference type="Proteomes" id="UP001165080">
    <property type="component" value="Unassembled WGS sequence"/>
</dbReference>
<evidence type="ECO:0000256" key="2">
    <source>
        <dbReference type="ARBA" id="ARBA00001946"/>
    </source>
</evidence>
<gene>
    <name evidence="9" type="primary">PLEST001064</name>
    <name evidence="9" type="ORF">PLESTB_000108300</name>
</gene>
<feature type="region of interest" description="Disordered" evidence="7">
    <location>
        <begin position="125"/>
        <end position="188"/>
    </location>
</feature>
<dbReference type="Gene3D" id="3.90.79.10">
    <property type="entry name" value="Nucleoside Triphosphate Pyrophosphohydrolase"/>
    <property type="match status" value="1"/>
</dbReference>
<feature type="compositionally biased region" description="Basic and acidic residues" evidence="7">
    <location>
        <begin position="299"/>
        <end position="319"/>
    </location>
</feature>
<feature type="compositionally biased region" description="Acidic residues" evidence="7">
    <location>
        <begin position="581"/>
        <end position="592"/>
    </location>
</feature>
<keyword evidence="5" id="KW-0460">Magnesium</keyword>
<feature type="region of interest" description="Disordered" evidence="7">
    <location>
        <begin position="260"/>
        <end position="373"/>
    </location>
</feature>
<feature type="compositionally biased region" description="Gly residues" evidence="7">
    <location>
        <begin position="338"/>
        <end position="350"/>
    </location>
</feature>
<dbReference type="CDD" id="cd03426">
    <property type="entry name" value="NUDIX_CoAse_Nudt7"/>
    <property type="match status" value="1"/>
</dbReference>
<dbReference type="InterPro" id="IPR000086">
    <property type="entry name" value="NUDIX_hydrolase_dom"/>
</dbReference>
<evidence type="ECO:0000313" key="10">
    <source>
        <dbReference type="Proteomes" id="UP001165080"/>
    </source>
</evidence>
<dbReference type="EMBL" id="BRXU01000001">
    <property type="protein sequence ID" value="GLC48533.1"/>
    <property type="molecule type" value="Genomic_DNA"/>
</dbReference>
<dbReference type="GO" id="GO:0008893">
    <property type="term" value="F:guanosine-3',5'-bis(diphosphate) 3'-diphosphatase activity"/>
    <property type="evidence" value="ECO:0007669"/>
    <property type="project" value="UniProtKB-ARBA"/>
</dbReference>
<feature type="region of interest" description="Disordered" evidence="7">
    <location>
        <begin position="1"/>
        <end position="52"/>
    </location>
</feature>
<evidence type="ECO:0000256" key="1">
    <source>
        <dbReference type="ARBA" id="ARBA00001936"/>
    </source>
</evidence>
<sequence length="768" mass="77886">MRRIPVTQAPSEARTPAGSRTLRHHLAAGPSAAPRAQVPTSARIQGDSTSRPGDLLWRAIRVTPLAKRGCGCAAAAAAAAAAAPVVHAGPHPSPLAATASSATATPFPTAAAARALAIWTPDRRPARHGALPHRSGSRSCSSASSSAAATSGPCRRISAPPVLLPRRPSNSSSTGDGGRGCAASHPPRRVAAAAAEALAWGPPPAPAQAAAPEAVRAGPAEAAFDGLALRFQEASVRRDGRGSGAGCGDRDLRPVVAAVFAAYPPPPPPPQQRFEGPSLAPPPQGHAPAALGCGVFAGKRPDSERSESPGMEGRSEGEPRGSGGRRRRPRHTESNEEGPGGGGDGDGAGGDSSSREGCGSRDGGDGVGGQAGGATAAAAAGAAAAAAAAVWPPAEERLAAVEERLRALPREDFSPVSGRAAAVLVGLFEDSSGVVRVLLTQRSAKLKSHRGEVCLPGGKRDEGDADDVATALREAQEELGLDPARVTVLCRLPPVLSKHHLSVTPVLALLPPDIVPRPNPHEVAAAFTVPLAVFLGQFTDPRAAASGGKPAQAGGGGGAAAPASGKTAGRRSRRPRPGASAEEEEEEEEEEGERQQRPRRALSWRGSSEEGGAGGGGGGGGGGAEGQEEAARGVGRSIGEDTALEGVEHVFRDIRWGEHQYRIHSFQCGEYDVWGLTATICIDAARLALGRAPRFQERSPGGHHYSAFFWDGSALRIRPCASTAPSRALLAADDVAGARVAKEEETAAEAAAREALPEAVGAVGASIG</sequence>
<evidence type="ECO:0000256" key="7">
    <source>
        <dbReference type="SAM" id="MobiDB-lite"/>
    </source>
</evidence>
<evidence type="ECO:0000256" key="4">
    <source>
        <dbReference type="ARBA" id="ARBA00022801"/>
    </source>
</evidence>
<dbReference type="AlphaFoldDB" id="A0A9W6BB73"/>
<dbReference type="GO" id="GO:0005737">
    <property type="term" value="C:cytoplasm"/>
    <property type="evidence" value="ECO:0007669"/>
    <property type="project" value="UniProtKB-ARBA"/>
</dbReference>
<comment type="cofactor">
    <cofactor evidence="1">
        <name>Mn(2+)</name>
        <dbReference type="ChEBI" id="CHEBI:29035"/>
    </cofactor>
</comment>
<comment type="cofactor">
    <cofactor evidence="2">
        <name>Mg(2+)</name>
        <dbReference type="ChEBI" id="CHEBI:18420"/>
    </cofactor>
</comment>
<dbReference type="OrthoDB" id="206213at2759"/>
<dbReference type="GO" id="GO:0046872">
    <property type="term" value="F:metal ion binding"/>
    <property type="evidence" value="ECO:0007669"/>
    <property type="project" value="UniProtKB-KW"/>
</dbReference>
<feature type="compositionally biased region" description="Gly residues" evidence="7">
    <location>
        <begin position="609"/>
        <end position="625"/>
    </location>
</feature>
<dbReference type="SUPFAM" id="SSF55811">
    <property type="entry name" value="Nudix"/>
    <property type="match status" value="1"/>
</dbReference>
<proteinExistence type="predicted"/>
<evidence type="ECO:0000256" key="5">
    <source>
        <dbReference type="ARBA" id="ARBA00022842"/>
    </source>
</evidence>
<protein>
    <recommendedName>
        <fullName evidence="8">Nudix hydrolase domain-containing protein</fullName>
    </recommendedName>
</protein>
<name>A0A9W6BB73_9CHLO</name>
<dbReference type="FunFam" id="3.90.79.10:FF:000036">
    <property type="entry name" value="Nudix hydrolase 11"/>
    <property type="match status" value="1"/>
</dbReference>
<reference evidence="9 10" key="1">
    <citation type="journal article" date="2023" name="Commun. Biol.">
        <title>Reorganization of the ancestral sex-determining regions during the evolution of trioecy in Pleodorina starrii.</title>
        <authorList>
            <person name="Takahashi K."/>
            <person name="Suzuki S."/>
            <person name="Kawai-Toyooka H."/>
            <person name="Yamamoto K."/>
            <person name="Hamaji T."/>
            <person name="Ootsuki R."/>
            <person name="Yamaguchi H."/>
            <person name="Kawachi M."/>
            <person name="Higashiyama T."/>
            <person name="Nozaki H."/>
        </authorList>
    </citation>
    <scope>NUCLEOTIDE SEQUENCE [LARGE SCALE GENOMIC DNA]</scope>
    <source>
        <strain evidence="9 10">NIES-4479</strain>
    </source>
</reference>
<organism evidence="9 10">
    <name type="scientific">Pleodorina starrii</name>
    <dbReference type="NCBI Taxonomy" id="330485"/>
    <lineage>
        <taxon>Eukaryota</taxon>
        <taxon>Viridiplantae</taxon>
        <taxon>Chlorophyta</taxon>
        <taxon>core chlorophytes</taxon>
        <taxon>Chlorophyceae</taxon>
        <taxon>CS clade</taxon>
        <taxon>Chlamydomonadales</taxon>
        <taxon>Volvocaceae</taxon>
        <taxon>Pleodorina</taxon>
    </lineage>
</organism>
<dbReference type="PANTHER" id="PTHR12992">
    <property type="entry name" value="NUDIX HYDROLASE"/>
    <property type="match status" value="1"/>
</dbReference>
<dbReference type="PANTHER" id="PTHR12992:SF24">
    <property type="entry name" value="PEROXISOMAL COENZYME A DIPHOSPHATASE NUDT7"/>
    <property type="match status" value="1"/>
</dbReference>
<feature type="compositionally biased region" description="Polar residues" evidence="7">
    <location>
        <begin position="38"/>
        <end position="51"/>
    </location>
</feature>
<evidence type="ECO:0000313" key="9">
    <source>
        <dbReference type="EMBL" id="GLC48533.1"/>
    </source>
</evidence>
<keyword evidence="4" id="KW-0378">Hydrolase</keyword>
<dbReference type="GO" id="GO:0015938">
    <property type="term" value="P:coenzyme A catabolic process"/>
    <property type="evidence" value="ECO:0007669"/>
    <property type="project" value="TreeGrafter"/>
</dbReference>
<keyword evidence="6" id="KW-0464">Manganese</keyword>
<comment type="caution">
    <text evidence="9">The sequence shown here is derived from an EMBL/GenBank/DDBJ whole genome shotgun (WGS) entry which is preliminary data.</text>
</comment>
<evidence type="ECO:0000256" key="6">
    <source>
        <dbReference type="ARBA" id="ARBA00023211"/>
    </source>
</evidence>
<evidence type="ECO:0000259" key="8">
    <source>
        <dbReference type="PROSITE" id="PS51462"/>
    </source>
</evidence>
<keyword evidence="10" id="KW-1185">Reference proteome</keyword>